<keyword evidence="5 10" id="KW-0812">Transmembrane</keyword>
<protein>
    <submittedName>
        <fullName evidence="15">TonB-dependent receptor</fullName>
    </submittedName>
</protein>
<dbReference type="Proteomes" id="UP000487350">
    <property type="component" value="Unassembled WGS sequence"/>
</dbReference>
<accession>A0A844B708</accession>
<dbReference type="PANTHER" id="PTHR47234:SF1">
    <property type="entry name" value="TONB-DEPENDENT RECEPTOR"/>
    <property type="match status" value="1"/>
</dbReference>
<evidence type="ECO:0000259" key="13">
    <source>
        <dbReference type="Pfam" id="PF00593"/>
    </source>
</evidence>
<dbReference type="PROSITE" id="PS52016">
    <property type="entry name" value="TONB_DEPENDENT_REC_3"/>
    <property type="match status" value="1"/>
</dbReference>
<feature type="chain" id="PRO_5032340316" evidence="12">
    <location>
        <begin position="31"/>
        <end position="991"/>
    </location>
</feature>
<evidence type="ECO:0000256" key="12">
    <source>
        <dbReference type="SAM" id="SignalP"/>
    </source>
</evidence>
<gene>
    <name evidence="15" type="ORF">GHT07_03515</name>
</gene>
<feature type="domain" description="TonB-dependent receptor plug" evidence="14">
    <location>
        <begin position="56"/>
        <end position="174"/>
    </location>
</feature>
<comment type="similarity">
    <text evidence="2 10 11">Belongs to the TonB-dependent receptor family.</text>
</comment>
<proteinExistence type="inferred from homology"/>
<dbReference type="EMBL" id="WJBU01000002">
    <property type="protein sequence ID" value="MRD46331.1"/>
    <property type="molecule type" value="Genomic_DNA"/>
</dbReference>
<comment type="caution">
    <text evidence="15">The sequence shown here is derived from an EMBL/GenBank/DDBJ whole genome shotgun (WGS) entry which is preliminary data.</text>
</comment>
<evidence type="ECO:0000259" key="14">
    <source>
        <dbReference type="Pfam" id="PF07715"/>
    </source>
</evidence>
<dbReference type="PANTHER" id="PTHR47234">
    <property type="match status" value="1"/>
</dbReference>
<dbReference type="InterPro" id="IPR012910">
    <property type="entry name" value="Plug_dom"/>
</dbReference>
<feature type="signal peptide" evidence="12">
    <location>
        <begin position="1"/>
        <end position="30"/>
    </location>
</feature>
<dbReference type="Gene3D" id="2.40.170.20">
    <property type="entry name" value="TonB-dependent receptor, beta-barrel domain"/>
    <property type="match status" value="1"/>
</dbReference>
<name>A0A844B708_9BURK</name>
<keyword evidence="3 10" id="KW-0813">Transport</keyword>
<dbReference type="GO" id="GO:0009279">
    <property type="term" value="C:cell outer membrane"/>
    <property type="evidence" value="ECO:0007669"/>
    <property type="project" value="UniProtKB-SubCell"/>
</dbReference>
<dbReference type="Pfam" id="PF00593">
    <property type="entry name" value="TonB_dep_Rec_b-barrel"/>
    <property type="match status" value="1"/>
</dbReference>
<evidence type="ECO:0000313" key="15">
    <source>
        <dbReference type="EMBL" id="MRD46331.1"/>
    </source>
</evidence>
<keyword evidence="4 10" id="KW-1134">Transmembrane beta strand</keyword>
<comment type="subcellular location">
    <subcellularLocation>
        <location evidence="1 10">Cell outer membrane</location>
        <topology evidence="1 10">Multi-pass membrane protein</topology>
    </subcellularLocation>
</comment>
<dbReference type="SUPFAM" id="SSF56935">
    <property type="entry name" value="Porins"/>
    <property type="match status" value="1"/>
</dbReference>
<dbReference type="Pfam" id="PF07715">
    <property type="entry name" value="Plug"/>
    <property type="match status" value="1"/>
</dbReference>
<evidence type="ECO:0000256" key="5">
    <source>
        <dbReference type="ARBA" id="ARBA00022692"/>
    </source>
</evidence>
<evidence type="ECO:0000256" key="11">
    <source>
        <dbReference type="RuleBase" id="RU003357"/>
    </source>
</evidence>
<dbReference type="AlphaFoldDB" id="A0A844B708"/>
<sequence>MKTGTQRFKKTVVTNALITAFCGTATMMFAQETLAQTGSSLQRVEVTGSNIRRTDTETASPVQVITKDEIDQSGKGTVAEYLQTLTSDGQGSVPFTYGRGFSGATSSGISLRGLGANATLVLINGRRVTSAVLADDAQRTYVDLNQIPLEAVERVEVLKDGASSVYGSDAVAGVVNIILKKNYQGTVAKLTYGVAEQGDGAEPRVAITHGMGDLDKDGYNLLLNAEFGKRAQILYRDRAGRGSVGVSAIGQPQWGFDPNSGPTNNISFAGGMGWIPTSAPFGGTRIANSAGQSIIGNVRNPDPLNNSYYSRGDAAGVGFTRTFPAAQAYCLANANLPQNNTAGGCIVDLRQAVNQVQPDSKTASFFGRFTKTINANMEGFVELGYYQTQSDVTGLPVAPNGGFFRPNGDVVSRAATTLLGATHPDNPYFGSTARLRYMPLFDTGPSNTASSGHSLRLVAGLRGTWDAWDYDTAVHYSEAKQTDVSQKLIDYRVADALLNPTAANVTNATRWSPQYAALVAANGGTPPFWRIGENANLNSPALYNALLSDQQRSGFSRIYGADIKVSRELGKMDGGPIGLAIGAEVRHEANGLPLYNGLGNYLGVSLTAYGGERNLWATYGEMLFPVTKALEISAALRYDHYSDAGNSFTPKIGAKLKALPNLAFRSTYSRGFRAPSSTENSLSSVAAFGGAVVDDNARCAALIAGGMNQQTAEGLCKGIAPTFVQRGNPALEPEKSESWTFGTVWDITPKTSLTLDAWQIKRKGLPVIEDPQEAIDAGRFTRDPATAVQAGDPGGILSGFVVFRNSAQSLTRGIDLEAKHRWDLGGGMGKITAGFTWTHLLVQRVVDQFGTVHDYAGTHGDCNITNCIGSPRDRISFNGTWEMGPYRFGTNVNYRGSMKNTFEQSDTTCAQTLLNNADFPSGCKVKSFTTVDVNGVWKIRPGTELGLSIQNLFDKKPPADFETYGAIGYNPLDYSGAIGRFYRLSLKHSFR</sequence>
<evidence type="ECO:0000256" key="10">
    <source>
        <dbReference type="PROSITE-ProRule" id="PRU01360"/>
    </source>
</evidence>
<keyword evidence="7 10" id="KW-0472">Membrane</keyword>
<dbReference type="InterPro" id="IPR039426">
    <property type="entry name" value="TonB-dep_rcpt-like"/>
</dbReference>
<evidence type="ECO:0000256" key="6">
    <source>
        <dbReference type="ARBA" id="ARBA00023077"/>
    </source>
</evidence>
<evidence type="ECO:0000256" key="1">
    <source>
        <dbReference type="ARBA" id="ARBA00004571"/>
    </source>
</evidence>
<evidence type="ECO:0000256" key="9">
    <source>
        <dbReference type="ARBA" id="ARBA00023237"/>
    </source>
</evidence>
<keyword evidence="16" id="KW-1185">Reference proteome</keyword>
<evidence type="ECO:0000256" key="4">
    <source>
        <dbReference type="ARBA" id="ARBA00022452"/>
    </source>
</evidence>
<dbReference type="RefSeq" id="WP_153583658.1">
    <property type="nucleotide sequence ID" value="NZ_WJBU01000002.1"/>
</dbReference>
<dbReference type="CDD" id="cd01347">
    <property type="entry name" value="ligand_gated_channel"/>
    <property type="match status" value="1"/>
</dbReference>
<dbReference type="InterPro" id="IPR036942">
    <property type="entry name" value="Beta-barrel_TonB_sf"/>
</dbReference>
<keyword evidence="6 11" id="KW-0798">TonB box</keyword>
<evidence type="ECO:0000256" key="2">
    <source>
        <dbReference type="ARBA" id="ARBA00009810"/>
    </source>
</evidence>
<evidence type="ECO:0000313" key="16">
    <source>
        <dbReference type="Proteomes" id="UP000487350"/>
    </source>
</evidence>
<evidence type="ECO:0000256" key="7">
    <source>
        <dbReference type="ARBA" id="ARBA00023136"/>
    </source>
</evidence>
<dbReference type="OrthoDB" id="183532at2"/>
<keyword evidence="12" id="KW-0732">Signal</keyword>
<feature type="domain" description="TonB-dependent receptor-like beta-barrel" evidence="13">
    <location>
        <begin position="441"/>
        <end position="952"/>
    </location>
</feature>
<keyword evidence="9 10" id="KW-0998">Cell outer membrane</keyword>
<keyword evidence="8 15" id="KW-0675">Receptor</keyword>
<organism evidence="15 16">
    <name type="scientific">Caenimonas koreensis DSM 17982</name>
    <dbReference type="NCBI Taxonomy" id="1121255"/>
    <lineage>
        <taxon>Bacteria</taxon>
        <taxon>Pseudomonadati</taxon>
        <taxon>Pseudomonadota</taxon>
        <taxon>Betaproteobacteria</taxon>
        <taxon>Burkholderiales</taxon>
        <taxon>Comamonadaceae</taxon>
        <taxon>Caenimonas</taxon>
    </lineage>
</organism>
<evidence type="ECO:0000256" key="8">
    <source>
        <dbReference type="ARBA" id="ARBA00023170"/>
    </source>
</evidence>
<evidence type="ECO:0000256" key="3">
    <source>
        <dbReference type="ARBA" id="ARBA00022448"/>
    </source>
</evidence>
<dbReference type="Gene3D" id="2.170.130.10">
    <property type="entry name" value="TonB-dependent receptor, plug domain"/>
    <property type="match status" value="1"/>
</dbReference>
<dbReference type="InterPro" id="IPR037066">
    <property type="entry name" value="Plug_dom_sf"/>
</dbReference>
<reference evidence="15 16" key="1">
    <citation type="submission" date="2019-11" db="EMBL/GenBank/DDBJ databases">
        <title>Caenimonas koreensis gen. nov., sp. nov., isolated from activated sludge.</title>
        <authorList>
            <person name="Seung H.R."/>
        </authorList>
    </citation>
    <scope>NUCLEOTIDE SEQUENCE [LARGE SCALE GENOMIC DNA]</scope>
    <source>
        <strain evidence="15 16">EMB320</strain>
    </source>
</reference>
<dbReference type="InterPro" id="IPR000531">
    <property type="entry name" value="Beta-barrel_TonB"/>
</dbReference>